<dbReference type="EMBL" id="JAQQWI010000016">
    <property type="protein sequence ID" value="KAK8009326.1"/>
    <property type="molecule type" value="Genomic_DNA"/>
</dbReference>
<accession>A0ABR1RFF7</accession>
<keyword evidence="1" id="KW-0677">Repeat</keyword>
<dbReference type="InterPro" id="IPR056884">
    <property type="entry name" value="NPHP3-like_N"/>
</dbReference>
<dbReference type="Pfam" id="PF24883">
    <property type="entry name" value="NPHP3_N"/>
    <property type="match status" value="1"/>
</dbReference>
<feature type="domain" description="Nephrocystin 3-like N-terminal" evidence="2">
    <location>
        <begin position="259"/>
        <end position="422"/>
    </location>
</feature>
<name>A0ABR1RFF7_9PEZI</name>
<sequence length="954" mass="108737">MSGLEPLVVLGLACNILQIVGTGQKTIAFVSNVYKTGTFDNRIKEHAKTLATLSPTIGGIHPPISVSHDEQQLIESANKCQTICKDILREIEKLEKGVAKKSKASTAALTMKVIGKKLTGNWKLDDLEKQLQEAKDLVQLSLVDRTYSRVRTMHIDLSILPHDLRSFIGKWEDGERESSKLVSVEATGIKEHVTEAVNRAQAAQEARVLERKQTERRQKLLRSLKYNGMNERRNDHHVHHPSTLKTIWNDDLDTELWGTFRNWLRSQDQVFWISGKPGSGKTTLMKFLVSRPQTREWLRIWNSDVIVVSHFIWLLGPEPMQRNLKGVFCSVIHQVLTAKPTIADHILGASDAVSLKENPTDWSLEELQNAWSAMMKEDSIPVCLFLDGLDEIDPEDGTGALLDILKDNFQPFPHVKLCMASRPEPLLRTRLDQAKYPSLALHDVNRQDITRFVESALILQGERREFLKGLLIEKARGVFLWTHLVLRNVNRALELSQEFDEVWRYIDSLPEGLEDLYKSMWARMSKDERQVNSMKVALYFRLLIQAQKDWEPFRPDGIQASLSVLQLALAVAPLRLEILKSRNPSELSNQAYIKCEKTTFDIVNSCAGFLDVTTLSSNSEDNWSYHFFAGRKVVFGEQRTKVDFVHRSAVDFLVDTPEGRAILDENRTTFSAQQLDTAMWSTFTGHFWITEYLTYSTVTRLANLIIDAGVDITERCYVTDSFGLDYDQEMLAGSLEYLLQSLFRLIGWFSKDGRQKPPPFVPCLYGEALDLIGAMIKAGTNVSGSVILALQVREDNFPFIKFYPNSFSTTWVEVPMKGIIRATANCLLLDCRMRSPDTTRDVREACTSLATLLEETDRFLEPDLVDLIENHHSDHTERDLVLEEGKQLARLARDILHLDTAGESASLEEEAYEIFGQRRYLSYEDYSKRIAWVRTYVDAGAFWKAVDGWETHDC</sequence>
<gene>
    <name evidence="3" type="ORF">PG991_011877</name>
</gene>
<evidence type="ECO:0000313" key="3">
    <source>
        <dbReference type="EMBL" id="KAK8009326.1"/>
    </source>
</evidence>
<organism evidence="3 4">
    <name type="scientific">Apiospora marii</name>
    <dbReference type="NCBI Taxonomy" id="335849"/>
    <lineage>
        <taxon>Eukaryota</taxon>
        <taxon>Fungi</taxon>
        <taxon>Dikarya</taxon>
        <taxon>Ascomycota</taxon>
        <taxon>Pezizomycotina</taxon>
        <taxon>Sordariomycetes</taxon>
        <taxon>Xylariomycetidae</taxon>
        <taxon>Amphisphaeriales</taxon>
        <taxon>Apiosporaceae</taxon>
        <taxon>Apiospora</taxon>
    </lineage>
</organism>
<keyword evidence="4" id="KW-1185">Reference proteome</keyword>
<evidence type="ECO:0000313" key="4">
    <source>
        <dbReference type="Proteomes" id="UP001396898"/>
    </source>
</evidence>
<reference evidence="3 4" key="1">
    <citation type="submission" date="2023-01" db="EMBL/GenBank/DDBJ databases">
        <title>Analysis of 21 Apiospora genomes using comparative genomics revels a genus with tremendous synthesis potential of carbohydrate active enzymes and secondary metabolites.</title>
        <authorList>
            <person name="Sorensen T."/>
        </authorList>
    </citation>
    <scope>NUCLEOTIDE SEQUENCE [LARGE SCALE GENOMIC DNA]</scope>
    <source>
        <strain evidence="3 4">CBS 20057</strain>
    </source>
</reference>
<comment type="caution">
    <text evidence="3">The sequence shown here is derived from an EMBL/GenBank/DDBJ whole genome shotgun (WGS) entry which is preliminary data.</text>
</comment>
<dbReference type="PANTHER" id="PTHR10039">
    <property type="entry name" value="AMELOGENIN"/>
    <property type="match status" value="1"/>
</dbReference>
<protein>
    <recommendedName>
        <fullName evidence="2">Nephrocystin 3-like N-terminal domain-containing protein</fullName>
    </recommendedName>
</protein>
<evidence type="ECO:0000259" key="2">
    <source>
        <dbReference type="Pfam" id="PF24883"/>
    </source>
</evidence>
<dbReference type="InterPro" id="IPR027417">
    <property type="entry name" value="P-loop_NTPase"/>
</dbReference>
<dbReference type="SUPFAM" id="SSF52540">
    <property type="entry name" value="P-loop containing nucleoside triphosphate hydrolases"/>
    <property type="match status" value="1"/>
</dbReference>
<proteinExistence type="predicted"/>
<evidence type="ECO:0000256" key="1">
    <source>
        <dbReference type="ARBA" id="ARBA00022737"/>
    </source>
</evidence>
<dbReference type="Proteomes" id="UP001396898">
    <property type="component" value="Unassembled WGS sequence"/>
</dbReference>
<dbReference type="Gene3D" id="3.40.50.300">
    <property type="entry name" value="P-loop containing nucleotide triphosphate hydrolases"/>
    <property type="match status" value="1"/>
</dbReference>
<dbReference type="PANTHER" id="PTHR10039:SF5">
    <property type="entry name" value="NACHT DOMAIN-CONTAINING PROTEIN"/>
    <property type="match status" value="1"/>
</dbReference>